<evidence type="ECO:0000313" key="3">
    <source>
        <dbReference type="Proteomes" id="UP000032566"/>
    </source>
</evidence>
<evidence type="ECO:0008006" key="4">
    <source>
        <dbReference type="Google" id="ProtNLM"/>
    </source>
</evidence>
<evidence type="ECO:0000256" key="1">
    <source>
        <dbReference type="SAM" id="Phobius"/>
    </source>
</evidence>
<proteinExistence type="predicted"/>
<evidence type="ECO:0000313" key="2">
    <source>
        <dbReference type="EMBL" id="KJA09995.1"/>
    </source>
</evidence>
<dbReference type="AlphaFoldDB" id="A0A0D7K6Q5"/>
<dbReference type="STRING" id="80878.RP29_13700"/>
<keyword evidence="1" id="KW-0472">Membrane</keyword>
<keyword evidence="1" id="KW-0812">Transmembrane</keyword>
<feature type="transmembrane region" description="Helical" evidence="1">
    <location>
        <begin position="106"/>
        <end position="124"/>
    </location>
</feature>
<accession>A0A0D7K6Q5</accession>
<dbReference type="OrthoDB" id="8911615at2"/>
<dbReference type="RefSeq" id="WP_044399435.1">
    <property type="nucleotide sequence ID" value="NZ_JXYQ01000043.1"/>
</dbReference>
<protein>
    <recommendedName>
        <fullName evidence="4">ElaB/YqjD/DUF883 family membrane-anchored ribosome-binding protein</fullName>
    </recommendedName>
</protein>
<organism evidence="2 3">
    <name type="scientific">Acidovorax temperans</name>
    <dbReference type="NCBI Taxonomy" id="80878"/>
    <lineage>
        <taxon>Bacteria</taxon>
        <taxon>Pseudomonadati</taxon>
        <taxon>Pseudomonadota</taxon>
        <taxon>Betaproteobacteria</taxon>
        <taxon>Burkholderiales</taxon>
        <taxon>Comamonadaceae</taxon>
        <taxon>Acidovorax</taxon>
    </lineage>
</organism>
<reference evidence="2 3" key="1">
    <citation type="submission" date="2014-12" db="EMBL/GenBank/DDBJ databases">
        <title>Isolation of bacteria from lake water.</title>
        <authorList>
            <person name="Sheng K.-Y."/>
            <person name="Chin P.-S."/>
            <person name="Chan K.-G."/>
            <person name="Tan G.S."/>
        </authorList>
    </citation>
    <scope>NUCLEOTIDE SEQUENCE [LARGE SCALE GENOMIC DNA]</scope>
    <source>
        <strain evidence="2 3">KY4</strain>
    </source>
</reference>
<keyword evidence="3" id="KW-1185">Reference proteome</keyword>
<keyword evidence="1" id="KW-1133">Transmembrane helix</keyword>
<dbReference type="PATRIC" id="fig|80878.5.peg.2521"/>
<name>A0A0D7K6Q5_9BURK</name>
<dbReference type="EMBL" id="JXYQ01000043">
    <property type="protein sequence ID" value="KJA09995.1"/>
    <property type="molecule type" value="Genomic_DNA"/>
</dbReference>
<gene>
    <name evidence="2" type="ORF">RP29_13700</name>
</gene>
<dbReference type="Proteomes" id="UP000032566">
    <property type="component" value="Unassembled WGS sequence"/>
</dbReference>
<sequence length="130" mass="13880">MNKESTTDTASTKLRNLSDDVLQSAEEAVKATHEKANQLFDAAEGGVKQLRAEASPAIQDLAARAQDIAMRSIDCCAQASDRARRQLHEVSEATTRYVAQQPAKSMAIAVASGAAIGALALWLSRRPSAR</sequence>
<comment type="caution">
    <text evidence="2">The sequence shown here is derived from an EMBL/GenBank/DDBJ whole genome shotgun (WGS) entry which is preliminary data.</text>
</comment>